<dbReference type="RefSeq" id="WP_213072530.1">
    <property type="nucleotide sequence ID" value="NZ_RAXT01000244.1"/>
</dbReference>
<dbReference type="EMBL" id="RAXT01000244">
    <property type="protein sequence ID" value="RKG29054.1"/>
    <property type="molecule type" value="Genomic_DNA"/>
</dbReference>
<dbReference type="AlphaFoldDB" id="A0A3A8EGA8"/>
<evidence type="ECO:0000313" key="1">
    <source>
        <dbReference type="EMBL" id="RKG29054.1"/>
    </source>
</evidence>
<evidence type="ECO:0000313" key="2">
    <source>
        <dbReference type="Proteomes" id="UP000280405"/>
    </source>
</evidence>
<name>A0A3A8EGA8_9GAMM</name>
<organism evidence="1 2">
    <name type="scientific">Acinetobacter rongchengensis</name>
    <dbReference type="NCBI Taxonomy" id="2419601"/>
    <lineage>
        <taxon>Bacteria</taxon>
        <taxon>Pseudomonadati</taxon>
        <taxon>Pseudomonadota</taxon>
        <taxon>Gammaproteobacteria</taxon>
        <taxon>Moraxellales</taxon>
        <taxon>Moraxellaceae</taxon>
        <taxon>Acinetobacter</taxon>
    </lineage>
</organism>
<gene>
    <name evidence="1" type="ORF">D7V20_19730</name>
</gene>
<sequence length="74" mass="8978">LRDKIYYCDGSFRDIYVLETNIDDNKKWAEFVNNVYKINWFNGLTQRYERQIDFGVVRGYLNKEHDLCSRASIF</sequence>
<proteinExistence type="predicted"/>
<accession>A0A3A8EGA8</accession>
<keyword evidence="2" id="KW-1185">Reference proteome</keyword>
<dbReference type="Proteomes" id="UP000280405">
    <property type="component" value="Unassembled WGS sequence"/>
</dbReference>
<feature type="non-terminal residue" evidence="1">
    <location>
        <position position="1"/>
    </location>
</feature>
<comment type="caution">
    <text evidence="1">The sequence shown here is derived from an EMBL/GenBank/DDBJ whole genome shotgun (WGS) entry which is preliminary data.</text>
</comment>
<protein>
    <submittedName>
        <fullName evidence="1">Uncharacterized protein</fullName>
    </submittedName>
</protein>
<feature type="non-terminal residue" evidence="1">
    <location>
        <position position="74"/>
    </location>
</feature>
<reference evidence="1 2" key="1">
    <citation type="submission" date="2018-09" db="EMBL/GenBank/DDBJ databases">
        <title>The draft genome of Acinetobacter spp. strains.</title>
        <authorList>
            <person name="Qin J."/>
            <person name="Feng Y."/>
            <person name="Zong Z."/>
        </authorList>
    </citation>
    <scope>NUCLEOTIDE SEQUENCE [LARGE SCALE GENOMIC DNA]</scope>
    <source>
        <strain evidence="1 2">WCHAc060115</strain>
    </source>
</reference>